<keyword evidence="4" id="KW-0418">Kinase</keyword>
<sequence>MLRLCWEKVGKFCQIFLEPVQNLKCPKKELNRTYESEESLLRKLSEDNNIILPASLKKYSVGKTIGDGNFAVVRLCKDMQTNKEFALKIIVKSKCKGKVSIREDMIENEVKILRKVTHPNIMALIAEQDTKHMLYLVCEYVTGGDLFDAITVAQKFSEEQAALMINHLVSALAYLHNLNIVHRDVKPENLLVELDGSRVRYLKLGDFGLACEVTGPLYTVCGTPTYVAPEILAESGYGLKIDVWAAGVILYILLCGYPPFVSQDNDQEKLFDCILSGQYDFPDEYWHDISALAKELIQNMLQLTPDLRFSAEDVLDHPWLQLANC</sequence>
<comment type="similarity">
    <text evidence="4">Belongs to the protein kinase superfamily.</text>
</comment>
<dbReference type="InterPro" id="IPR000719">
    <property type="entry name" value="Prot_kinase_dom"/>
</dbReference>
<dbReference type="InterPro" id="IPR008271">
    <property type="entry name" value="Ser/Thr_kinase_AS"/>
</dbReference>
<name>A0ABQ9K7Z2_9CUCU</name>
<organism evidence="6 7">
    <name type="scientific">Molorchus minor</name>
    <dbReference type="NCBI Taxonomy" id="1323400"/>
    <lineage>
        <taxon>Eukaryota</taxon>
        <taxon>Metazoa</taxon>
        <taxon>Ecdysozoa</taxon>
        <taxon>Arthropoda</taxon>
        <taxon>Hexapoda</taxon>
        <taxon>Insecta</taxon>
        <taxon>Pterygota</taxon>
        <taxon>Neoptera</taxon>
        <taxon>Endopterygota</taxon>
        <taxon>Coleoptera</taxon>
        <taxon>Polyphaga</taxon>
        <taxon>Cucujiformia</taxon>
        <taxon>Chrysomeloidea</taxon>
        <taxon>Cerambycidae</taxon>
        <taxon>Lamiinae</taxon>
        <taxon>Monochamini</taxon>
        <taxon>Molorchus</taxon>
    </lineage>
</organism>
<dbReference type="InterPro" id="IPR011009">
    <property type="entry name" value="Kinase-like_dom_sf"/>
</dbReference>
<evidence type="ECO:0000256" key="4">
    <source>
        <dbReference type="RuleBase" id="RU000304"/>
    </source>
</evidence>
<gene>
    <name evidence="6" type="ORF">NQ317_014384</name>
</gene>
<dbReference type="Proteomes" id="UP001162164">
    <property type="component" value="Unassembled WGS sequence"/>
</dbReference>
<dbReference type="InterPro" id="IPR017441">
    <property type="entry name" value="Protein_kinase_ATP_BS"/>
</dbReference>
<dbReference type="EMBL" id="JAPWTJ010000009">
    <property type="protein sequence ID" value="KAJ8985733.1"/>
    <property type="molecule type" value="Genomic_DNA"/>
</dbReference>
<accession>A0ABQ9K7Z2</accession>
<dbReference type="Gene3D" id="1.10.510.10">
    <property type="entry name" value="Transferase(Phosphotransferase) domain 1"/>
    <property type="match status" value="1"/>
</dbReference>
<evidence type="ECO:0000313" key="6">
    <source>
        <dbReference type="EMBL" id="KAJ8985733.1"/>
    </source>
</evidence>
<keyword evidence="2 3" id="KW-0067">ATP-binding</keyword>
<dbReference type="SMART" id="SM00220">
    <property type="entry name" value="S_TKc"/>
    <property type="match status" value="1"/>
</dbReference>
<protein>
    <recommendedName>
        <fullName evidence="5">Protein kinase domain-containing protein</fullName>
    </recommendedName>
</protein>
<keyword evidence="7" id="KW-1185">Reference proteome</keyword>
<keyword evidence="4" id="KW-0808">Transferase</keyword>
<dbReference type="Pfam" id="PF00069">
    <property type="entry name" value="Pkinase"/>
    <property type="match status" value="1"/>
</dbReference>
<evidence type="ECO:0000256" key="2">
    <source>
        <dbReference type="ARBA" id="ARBA00022840"/>
    </source>
</evidence>
<evidence type="ECO:0000256" key="3">
    <source>
        <dbReference type="PROSITE-ProRule" id="PRU10141"/>
    </source>
</evidence>
<evidence type="ECO:0000259" key="5">
    <source>
        <dbReference type="PROSITE" id="PS50011"/>
    </source>
</evidence>
<feature type="binding site" evidence="3">
    <location>
        <position position="92"/>
    </location>
    <ligand>
        <name>ATP</name>
        <dbReference type="ChEBI" id="CHEBI:30616"/>
    </ligand>
</feature>
<evidence type="ECO:0000256" key="1">
    <source>
        <dbReference type="ARBA" id="ARBA00022741"/>
    </source>
</evidence>
<dbReference type="PROSITE" id="PS00107">
    <property type="entry name" value="PROTEIN_KINASE_ATP"/>
    <property type="match status" value="1"/>
</dbReference>
<dbReference type="SUPFAM" id="SSF56112">
    <property type="entry name" value="Protein kinase-like (PK-like)"/>
    <property type="match status" value="1"/>
</dbReference>
<evidence type="ECO:0000313" key="7">
    <source>
        <dbReference type="Proteomes" id="UP001162164"/>
    </source>
</evidence>
<dbReference type="PROSITE" id="PS00108">
    <property type="entry name" value="PROTEIN_KINASE_ST"/>
    <property type="match status" value="1"/>
</dbReference>
<proteinExistence type="inferred from homology"/>
<dbReference type="PROSITE" id="PS50011">
    <property type="entry name" value="PROTEIN_KINASE_DOM"/>
    <property type="match status" value="1"/>
</dbReference>
<keyword evidence="4" id="KW-0723">Serine/threonine-protein kinase</keyword>
<feature type="domain" description="Protein kinase" evidence="5">
    <location>
        <begin position="59"/>
        <end position="320"/>
    </location>
</feature>
<comment type="caution">
    <text evidence="6">The sequence shown here is derived from an EMBL/GenBank/DDBJ whole genome shotgun (WGS) entry which is preliminary data.</text>
</comment>
<dbReference type="PANTHER" id="PTHR24347">
    <property type="entry name" value="SERINE/THREONINE-PROTEIN KINASE"/>
    <property type="match status" value="1"/>
</dbReference>
<reference evidence="6" key="1">
    <citation type="journal article" date="2023" name="Insect Mol. Biol.">
        <title>Genome sequencing provides insights into the evolution of gene families encoding plant cell wall-degrading enzymes in longhorned beetles.</title>
        <authorList>
            <person name="Shin N.R."/>
            <person name="Okamura Y."/>
            <person name="Kirsch R."/>
            <person name="Pauchet Y."/>
        </authorList>
    </citation>
    <scope>NUCLEOTIDE SEQUENCE</scope>
    <source>
        <strain evidence="6">MMC_N1</strain>
    </source>
</reference>
<keyword evidence="1 3" id="KW-0547">Nucleotide-binding</keyword>